<dbReference type="EMBL" id="JAIXMP010000001">
    <property type="protein sequence ID" value="KAI9278992.1"/>
    <property type="molecule type" value="Genomic_DNA"/>
</dbReference>
<dbReference type="AlphaFoldDB" id="A0AAD5KST6"/>
<comment type="caution">
    <text evidence="1">The sequence shown here is derived from an EMBL/GenBank/DDBJ whole genome shotgun (WGS) entry which is preliminary data.</text>
</comment>
<keyword evidence="2" id="KW-1185">Reference proteome</keyword>
<accession>A0AAD5KST6</accession>
<reference evidence="1" key="1">
    <citation type="journal article" date="2022" name="IScience">
        <title>Evolution of zygomycete secretomes and the origins of terrestrial fungal ecologies.</title>
        <authorList>
            <person name="Chang Y."/>
            <person name="Wang Y."/>
            <person name="Mondo S."/>
            <person name="Ahrendt S."/>
            <person name="Andreopoulos W."/>
            <person name="Barry K."/>
            <person name="Beard J."/>
            <person name="Benny G.L."/>
            <person name="Blankenship S."/>
            <person name="Bonito G."/>
            <person name="Cuomo C."/>
            <person name="Desiro A."/>
            <person name="Gervers K.A."/>
            <person name="Hundley H."/>
            <person name="Kuo A."/>
            <person name="LaButti K."/>
            <person name="Lang B.F."/>
            <person name="Lipzen A."/>
            <person name="O'Donnell K."/>
            <person name="Pangilinan J."/>
            <person name="Reynolds N."/>
            <person name="Sandor L."/>
            <person name="Smith M.E."/>
            <person name="Tsang A."/>
            <person name="Grigoriev I.V."/>
            <person name="Stajich J.E."/>
            <person name="Spatafora J.W."/>
        </authorList>
    </citation>
    <scope>NUCLEOTIDE SEQUENCE</scope>
    <source>
        <strain evidence="1">RSA 2281</strain>
    </source>
</reference>
<evidence type="ECO:0000313" key="2">
    <source>
        <dbReference type="Proteomes" id="UP001209540"/>
    </source>
</evidence>
<reference evidence="1" key="2">
    <citation type="submission" date="2023-02" db="EMBL/GenBank/DDBJ databases">
        <authorList>
            <consortium name="DOE Joint Genome Institute"/>
            <person name="Mondo S.J."/>
            <person name="Chang Y."/>
            <person name="Wang Y."/>
            <person name="Ahrendt S."/>
            <person name="Andreopoulos W."/>
            <person name="Barry K."/>
            <person name="Beard J."/>
            <person name="Benny G.L."/>
            <person name="Blankenship S."/>
            <person name="Bonito G."/>
            <person name="Cuomo C."/>
            <person name="Desiro A."/>
            <person name="Gervers K.A."/>
            <person name="Hundley H."/>
            <person name="Kuo A."/>
            <person name="LaButti K."/>
            <person name="Lang B.F."/>
            <person name="Lipzen A."/>
            <person name="O'Donnell K."/>
            <person name="Pangilinan J."/>
            <person name="Reynolds N."/>
            <person name="Sandor L."/>
            <person name="Smith M.W."/>
            <person name="Tsang A."/>
            <person name="Grigoriev I.V."/>
            <person name="Stajich J.E."/>
            <person name="Spatafora J.W."/>
        </authorList>
    </citation>
    <scope>NUCLEOTIDE SEQUENCE</scope>
    <source>
        <strain evidence="1">RSA 2281</strain>
    </source>
</reference>
<evidence type="ECO:0000313" key="1">
    <source>
        <dbReference type="EMBL" id="KAI9278992.1"/>
    </source>
</evidence>
<sequence length="230" mass="25954">MEGPSENQTNNHILQLTEQVAQQQRLLEELCRVCSDAQTVLPGASVPHDLPVQPSFDWVPSPTLVALLPTLQPSLFNNMLADEESAIPDAAKYFNKGQSAEDTKLCNLQYTLSAVLRPLDVLGHMLLPILLPDQIECIYSTMNDIRTLLLHTAGTINEHCNQLALRAVHPAIYKPTEKKEYTMLPETFRETLSQYTTLQKSIRDARWLNRNRFKNQSSSSTNNNNTSSFF</sequence>
<name>A0AAD5KST6_9FUNG</name>
<gene>
    <name evidence="1" type="ORF">BDA99DRAFT_531722</name>
</gene>
<organism evidence="1 2">
    <name type="scientific">Phascolomyces articulosus</name>
    <dbReference type="NCBI Taxonomy" id="60185"/>
    <lineage>
        <taxon>Eukaryota</taxon>
        <taxon>Fungi</taxon>
        <taxon>Fungi incertae sedis</taxon>
        <taxon>Mucoromycota</taxon>
        <taxon>Mucoromycotina</taxon>
        <taxon>Mucoromycetes</taxon>
        <taxon>Mucorales</taxon>
        <taxon>Lichtheimiaceae</taxon>
        <taxon>Phascolomyces</taxon>
    </lineage>
</organism>
<proteinExistence type="predicted"/>
<protein>
    <submittedName>
        <fullName evidence="1">Uncharacterized protein</fullName>
    </submittedName>
</protein>
<dbReference type="Proteomes" id="UP001209540">
    <property type="component" value="Unassembled WGS sequence"/>
</dbReference>